<dbReference type="InterPro" id="IPR005607">
    <property type="entry name" value="BSD_dom"/>
</dbReference>
<dbReference type="GO" id="GO:0000439">
    <property type="term" value="C:transcription factor TFIIH core complex"/>
    <property type="evidence" value="ECO:0000318"/>
    <property type="project" value="GO_Central"/>
</dbReference>
<evidence type="ECO:0000256" key="6">
    <source>
        <dbReference type="ARBA" id="ARBA00023242"/>
    </source>
</evidence>
<dbReference type="GO" id="GO:0006289">
    <property type="term" value="P:nucleotide-excision repair"/>
    <property type="evidence" value="ECO:0007669"/>
    <property type="project" value="InterPro"/>
</dbReference>
<dbReference type="KEGG" id="ppp:112277742"/>
<dbReference type="EnsemblPlants" id="Pp3c26_14480V3.3">
    <property type="protein sequence ID" value="PAC:32918717.CDS.1"/>
    <property type="gene ID" value="Pp3c26_14480"/>
</dbReference>
<evidence type="ECO:0000313" key="9">
    <source>
        <dbReference type="EMBL" id="PNR27168.1"/>
    </source>
</evidence>
<organism evidence="9">
    <name type="scientific">Physcomitrium patens</name>
    <name type="common">Spreading-leaved earth moss</name>
    <name type="synonym">Physcomitrella patens</name>
    <dbReference type="NCBI Taxonomy" id="3218"/>
    <lineage>
        <taxon>Eukaryota</taxon>
        <taxon>Viridiplantae</taxon>
        <taxon>Streptophyta</taxon>
        <taxon>Embryophyta</taxon>
        <taxon>Bryophyta</taxon>
        <taxon>Bryophytina</taxon>
        <taxon>Bryopsida</taxon>
        <taxon>Funariidae</taxon>
        <taxon>Funariales</taxon>
        <taxon>Funariaceae</taxon>
        <taxon>Physcomitrium</taxon>
    </lineage>
</organism>
<keyword evidence="11" id="KW-1185">Reference proteome</keyword>
<dbReference type="SUPFAM" id="SSF140383">
    <property type="entry name" value="BSD domain-like"/>
    <property type="match status" value="2"/>
</dbReference>
<feature type="compositionally biased region" description="Low complexity" evidence="7">
    <location>
        <begin position="110"/>
        <end position="121"/>
    </location>
</feature>
<protein>
    <recommendedName>
        <fullName evidence="8">BSD domain-containing protein</fullName>
    </recommendedName>
</protein>
<dbReference type="Pfam" id="PF03909">
    <property type="entry name" value="BSD"/>
    <property type="match status" value="1"/>
</dbReference>
<keyword evidence="3" id="KW-0677">Repeat</keyword>
<dbReference type="GeneID" id="112277742"/>
<dbReference type="FunCoup" id="A0A2K1ID12">
    <property type="interactions" value="4293"/>
</dbReference>
<dbReference type="Proteomes" id="UP000006727">
    <property type="component" value="Chromosome 26"/>
</dbReference>
<keyword evidence="5" id="KW-0804">Transcription</keyword>
<evidence type="ECO:0000313" key="10">
    <source>
        <dbReference type="EnsemblPlants" id="PAC:32918715.CDS.1"/>
    </source>
</evidence>
<comment type="subcellular location">
    <subcellularLocation>
        <location evidence="1">Nucleus</location>
    </subcellularLocation>
</comment>
<dbReference type="PaxDb" id="3218-PP1S357_38V6.1"/>
<dbReference type="GO" id="GO:0006366">
    <property type="term" value="P:transcription by RNA polymerase II"/>
    <property type="evidence" value="ECO:0000318"/>
    <property type="project" value="GO_Central"/>
</dbReference>
<feature type="domain" description="BSD" evidence="8">
    <location>
        <begin position="205"/>
        <end position="257"/>
    </location>
</feature>
<dbReference type="Gramene" id="Pp3c26_14480V3.3">
    <property type="protein sequence ID" value="PAC:32918717.CDS.1"/>
    <property type="gene ID" value="Pp3c26_14480"/>
</dbReference>
<dbReference type="OrthoDB" id="360521at2759"/>
<reference evidence="9 11" key="2">
    <citation type="journal article" date="2018" name="Plant J.">
        <title>The Physcomitrella patens chromosome-scale assembly reveals moss genome structure and evolution.</title>
        <authorList>
            <person name="Lang D."/>
            <person name="Ullrich K.K."/>
            <person name="Murat F."/>
            <person name="Fuchs J."/>
            <person name="Jenkins J."/>
            <person name="Haas F.B."/>
            <person name="Piednoel M."/>
            <person name="Gundlach H."/>
            <person name="Van Bel M."/>
            <person name="Meyberg R."/>
            <person name="Vives C."/>
            <person name="Morata J."/>
            <person name="Symeonidi A."/>
            <person name="Hiss M."/>
            <person name="Muchero W."/>
            <person name="Kamisugi Y."/>
            <person name="Saleh O."/>
            <person name="Blanc G."/>
            <person name="Decker E.L."/>
            <person name="van Gessel N."/>
            <person name="Grimwood J."/>
            <person name="Hayes R.D."/>
            <person name="Graham S.W."/>
            <person name="Gunter L.E."/>
            <person name="McDaniel S.F."/>
            <person name="Hoernstein S.N.W."/>
            <person name="Larsson A."/>
            <person name="Li F.W."/>
            <person name="Perroud P.F."/>
            <person name="Phillips J."/>
            <person name="Ranjan P."/>
            <person name="Rokshar D.S."/>
            <person name="Rothfels C.J."/>
            <person name="Schneider L."/>
            <person name="Shu S."/>
            <person name="Stevenson D.W."/>
            <person name="Thummler F."/>
            <person name="Tillich M."/>
            <person name="Villarreal Aguilar J.C."/>
            <person name="Widiez T."/>
            <person name="Wong G.K."/>
            <person name="Wymore A."/>
            <person name="Zhang Y."/>
            <person name="Zimmer A.D."/>
            <person name="Quatrano R.S."/>
            <person name="Mayer K.F.X."/>
            <person name="Goodstein D."/>
            <person name="Casacuberta J.M."/>
            <person name="Vandepoele K."/>
            <person name="Reski R."/>
            <person name="Cuming A.C."/>
            <person name="Tuskan G.A."/>
            <person name="Maumus F."/>
            <person name="Salse J."/>
            <person name="Schmutz J."/>
            <person name="Rensing S.A."/>
        </authorList>
    </citation>
    <scope>NUCLEOTIDE SEQUENCE [LARGE SCALE GENOMIC DNA]</scope>
    <source>
        <strain evidence="10 11">cv. Gransden 2004</strain>
    </source>
</reference>
<dbReference type="InterPro" id="IPR027079">
    <property type="entry name" value="Tfb1/GTF2H1"/>
</dbReference>
<dbReference type="PANTHER" id="PTHR12856">
    <property type="entry name" value="TRANSCRIPTION INITIATION FACTOR IIH-RELATED"/>
    <property type="match status" value="1"/>
</dbReference>
<dbReference type="GO" id="GO:0006281">
    <property type="term" value="P:DNA repair"/>
    <property type="evidence" value="ECO:0000318"/>
    <property type="project" value="GO_Central"/>
</dbReference>
<reference evidence="9 11" key="1">
    <citation type="journal article" date="2008" name="Science">
        <title>The Physcomitrella genome reveals evolutionary insights into the conquest of land by plants.</title>
        <authorList>
            <person name="Rensing S."/>
            <person name="Lang D."/>
            <person name="Zimmer A."/>
            <person name="Terry A."/>
            <person name="Salamov A."/>
            <person name="Shapiro H."/>
            <person name="Nishiyama T."/>
            <person name="Perroud P.-F."/>
            <person name="Lindquist E."/>
            <person name="Kamisugi Y."/>
            <person name="Tanahashi T."/>
            <person name="Sakakibara K."/>
            <person name="Fujita T."/>
            <person name="Oishi K."/>
            <person name="Shin-I T."/>
            <person name="Kuroki Y."/>
            <person name="Toyoda A."/>
            <person name="Suzuki Y."/>
            <person name="Hashimoto A."/>
            <person name="Yamaguchi K."/>
            <person name="Sugano A."/>
            <person name="Kohara Y."/>
            <person name="Fujiyama A."/>
            <person name="Anterola A."/>
            <person name="Aoki S."/>
            <person name="Ashton N."/>
            <person name="Barbazuk W.B."/>
            <person name="Barker E."/>
            <person name="Bennetzen J."/>
            <person name="Bezanilla M."/>
            <person name="Blankenship R."/>
            <person name="Cho S.H."/>
            <person name="Dutcher S."/>
            <person name="Estelle M."/>
            <person name="Fawcett J.A."/>
            <person name="Gundlach H."/>
            <person name="Hanada K."/>
            <person name="Heyl A."/>
            <person name="Hicks K.A."/>
            <person name="Hugh J."/>
            <person name="Lohr M."/>
            <person name="Mayer K."/>
            <person name="Melkozernov A."/>
            <person name="Murata T."/>
            <person name="Nelson D."/>
            <person name="Pils B."/>
            <person name="Prigge M."/>
            <person name="Reiss B."/>
            <person name="Renner T."/>
            <person name="Rombauts S."/>
            <person name="Rushton P."/>
            <person name="Sanderfoot A."/>
            <person name="Schween G."/>
            <person name="Shiu S.-H."/>
            <person name="Stueber K."/>
            <person name="Theodoulou F.L."/>
            <person name="Tu H."/>
            <person name="Van de Peer Y."/>
            <person name="Verrier P.J."/>
            <person name="Waters E."/>
            <person name="Wood A."/>
            <person name="Yang L."/>
            <person name="Cove D."/>
            <person name="Cuming A."/>
            <person name="Hasebe M."/>
            <person name="Lucas S."/>
            <person name="Mishler D.B."/>
            <person name="Reski R."/>
            <person name="Grigoriev I."/>
            <person name="Quatrano R.S."/>
            <person name="Boore J.L."/>
        </authorList>
    </citation>
    <scope>NUCLEOTIDE SEQUENCE [LARGE SCALE GENOMIC DNA]</scope>
    <source>
        <strain evidence="10 11">cv. Gransden 2004</strain>
    </source>
</reference>
<accession>A0A2K1ID12</accession>
<evidence type="ECO:0000256" key="1">
    <source>
        <dbReference type="ARBA" id="ARBA00004123"/>
    </source>
</evidence>
<feature type="region of interest" description="Disordered" evidence="7">
    <location>
        <begin position="106"/>
        <end position="134"/>
    </location>
</feature>
<keyword evidence="6" id="KW-0539">Nucleus</keyword>
<dbReference type="RefSeq" id="XP_024366194.1">
    <property type="nucleotide sequence ID" value="XM_024510426.2"/>
</dbReference>
<dbReference type="Gramene" id="Pp3c26_14480V3.1">
    <property type="protein sequence ID" value="PAC:32918715.CDS.1"/>
    <property type="gene ID" value="Pp3c26_14480"/>
</dbReference>
<dbReference type="STRING" id="3218.A0A2K1ID12"/>
<dbReference type="GO" id="GO:0005675">
    <property type="term" value="C:transcription factor TFIIH holo complex"/>
    <property type="evidence" value="ECO:0000318"/>
    <property type="project" value="GO_Central"/>
</dbReference>
<proteinExistence type="inferred from homology"/>
<dbReference type="GO" id="GO:0006360">
    <property type="term" value="P:transcription by RNA polymerase I"/>
    <property type="evidence" value="ECO:0000318"/>
    <property type="project" value="GO_Central"/>
</dbReference>
<dbReference type="Pfam" id="PF08567">
    <property type="entry name" value="PH_TFIIH"/>
    <property type="match status" value="1"/>
</dbReference>
<dbReference type="PROSITE" id="PS50858">
    <property type="entry name" value="BSD"/>
    <property type="match status" value="1"/>
</dbReference>
<evidence type="ECO:0000259" key="8">
    <source>
        <dbReference type="PROSITE" id="PS50858"/>
    </source>
</evidence>
<evidence type="ECO:0000256" key="7">
    <source>
        <dbReference type="SAM" id="MobiDB-lite"/>
    </source>
</evidence>
<dbReference type="InterPro" id="IPR035925">
    <property type="entry name" value="BSD_dom_sf"/>
</dbReference>
<reference evidence="10" key="3">
    <citation type="submission" date="2020-12" db="UniProtKB">
        <authorList>
            <consortium name="EnsemblPlants"/>
        </authorList>
    </citation>
    <scope>IDENTIFICATION</scope>
</reference>
<comment type="similarity">
    <text evidence="2">Belongs to the TFB1 family.</text>
</comment>
<gene>
    <name evidence="10" type="primary">LOC112277742</name>
    <name evidence="9" type="ORF">PHYPA_030649</name>
</gene>
<sequence>MEMAAVTVRAKFLANPKDVGVPGVLMINVQGLKWTPNDPTAGTVLDVKSSFITSHQCSKEVPNKKAFMKVTTDVEGRSYMFEFQNYAERAPARDALSNVIAMNKAGAGGSAPTPASASTAALVKPASSGDQLDPAEMGRRMKLLQQDPDLLKLHQQLVGGNILSEVDFWATRKNLLEDEQSGVQKQRTGLRSAMLADVRPLTDGRTNKVTFNLTPEIIHQIFAEKPAVHRAFLEKVPSKMTESAFWTKYCRAEYLYRTNNRAAALAEAAEDEDLADFTRDDDIIAKSVKHKIQRVDPTLDMAADLNDDYLSLPGHGVLRDGAKESVEMIEGGNRTRTIIHDINRHAAVVLEGTPLDTELKDTTTVAHALERARLKDATNEVADRGADKRRTERIISMTEMEDLQGPPSSSFVPLTIQDPRKYFDSQQAAGFEEGSATGLTSMSADSATLLSVFKSQLNNFQAGRHRDPAIAPDLAFKILTDVTQHIASSRHTTGTAAERNILDSLPRATRDELMQHSNTANELLRHFWAAYPLTNKVLAEKATRLKDAMAQLYSRIQSMKESAPADVRHQLSRLLQPLFQTLDAAFSHYEGEAAKKAEAVKRARIAQRPNLNIPLDEMAS</sequence>
<evidence type="ECO:0000313" key="11">
    <source>
        <dbReference type="Proteomes" id="UP000006727"/>
    </source>
</evidence>
<name>A0A2K1ID12_PHYPA</name>
<dbReference type="Gramene" id="Pp3c26_14480V3.2">
    <property type="protein sequence ID" value="PAC:32918716.CDS.1"/>
    <property type="gene ID" value="Pp3c26_14480"/>
</dbReference>
<keyword evidence="4" id="KW-0805">Transcription regulation</keyword>
<evidence type="ECO:0000256" key="2">
    <source>
        <dbReference type="ARBA" id="ARBA00009448"/>
    </source>
</evidence>
<dbReference type="AlphaFoldDB" id="A0A2K1ID12"/>
<dbReference type="EMBL" id="ABEU02000026">
    <property type="protein sequence ID" value="PNR27168.1"/>
    <property type="molecule type" value="Genomic_DNA"/>
</dbReference>
<dbReference type="Gene3D" id="6.10.140.1200">
    <property type="match status" value="1"/>
</dbReference>
<dbReference type="InterPro" id="IPR013876">
    <property type="entry name" value="TFIIH_BTF_p62_N"/>
</dbReference>
<evidence type="ECO:0000256" key="5">
    <source>
        <dbReference type="ARBA" id="ARBA00023163"/>
    </source>
</evidence>
<evidence type="ECO:0000256" key="3">
    <source>
        <dbReference type="ARBA" id="ARBA00022737"/>
    </source>
</evidence>
<dbReference type="SUPFAM" id="SSF50729">
    <property type="entry name" value="PH domain-like"/>
    <property type="match status" value="1"/>
</dbReference>
<dbReference type="EnsemblPlants" id="Pp3c26_14480V3.2">
    <property type="protein sequence ID" value="PAC:32918716.CDS.1"/>
    <property type="gene ID" value="Pp3c26_14480"/>
</dbReference>
<dbReference type="SMART" id="SM00751">
    <property type="entry name" value="BSD"/>
    <property type="match status" value="2"/>
</dbReference>
<dbReference type="EnsemblPlants" id="Pp3c26_14480V3.1">
    <property type="protein sequence ID" value="PAC:32918715.CDS.1"/>
    <property type="gene ID" value="Pp3c26_14480"/>
</dbReference>
<evidence type="ECO:0000256" key="4">
    <source>
        <dbReference type="ARBA" id="ARBA00023015"/>
    </source>
</evidence>